<feature type="transmembrane region" description="Helical" evidence="6">
    <location>
        <begin position="243"/>
        <end position="261"/>
    </location>
</feature>
<dbReference type="STRING" id="1611254.A0A2G5T5S1"/>
<feature type="transmembrane region" description="Helical" evidence="6">
    <location>
        <begin position="444"/>
        <end position="466"/>
    </location>
</feature>
<evidence type="ECO:0000313" key="8">
    <source>
        <dbReference type="EMBL" id="PIC22617.1"/>
    </source>
</evidence>
<feature type="transmembrane region" description="Helical" evidence="6">
    <location>
        <begin position="210"/>
        <end position="231"/>
    </location>
</feature>
<evidence type="ECO:0000256" key="5">
    <source>
        <dbReference type="SAM" id="MobiDB-lite"/>
    </source>
</evidence>
<dbReference type="GO" id="GO:0016020">
    <property type="term" value="C:membrane"/>
    <property type="evidence" value="ECO:0007669"/>
    <property type="project" value="UniProtKB-SubCell"/>
</dbReference>
<dbReference type="GO" id="GO:0022857">
    <property type="term" value="F:transmembrane transporter activity"/>
    <property type="evidence" value="ECO:0007669"/>
    <property type="project" value="InterPro"/>
</dbReference>
<keyword evidence="4 6" id="KW-0472">Membrane</keyword>
<evidence type="ECO:0000256" key="3">
    <source>
        <dbReference type="ARBA" id="ARBA00022989"/>
    </source>
</evidence>
<dbReference type="InterPro" id="IPR050382">
    <property type="entry name" value="MFS_Na/Anion_cotransporter"/>
</dbReference>
<evidence type="ECO:0000256" key="6">
    <source>
        <dbReference type="SAM" id="Phobius"/>
    </source>
</evidence>
<dbReference type="Proteomes" id="UP000230233">
    <property type="component" value="Chromosome V"/>
</dbReference>
<dbReference type="Gene3D" id="1.20.1250.20">
    <property type="entry name" value="MFS general substrate transporter like domains"/>
    <property type="match status" value="2"/>
</dbReference>
<dbReference type="OrthoDB" id="2985014at2759"/>
<protein>
    <recommendedName>
        <fullName evidence="7">Major facilitator superfamily (MFS) profile domain-containing protein</fullName>
    </recommendedName>
</protein>
<sequence length="533" mass="59199">MIEKFAEDEFATEKQSHPFLHLRSRRLHVVLMLMYAYFCMAQISGPIGFTLSCMCNSTAIALLNQNKTLENSTTTPALPLELLSSTTPKLISDFEEQNCAEFDKKPVDYGGDLVWDTEWQSAVVSATFFGGFLFSYPAGFLVDRFSARHNLSAAIFILTAAAILMPFLATTFQAPGAIVSRFFMGVSETLLIPSLNSVVTKWIPVNEKSLAAAIFTAGNQLSGIFGNILIAELCASPVFGWSSIFYSASLFGISWLILWHLTVRNSPHNTKWIHERELDYLANQIPPKHNSVSKKLEVPWKGMLTSRVFWALMCNSVVGNMMIALIFIYMPVYFKDVLKLDVKSNGFYSAIPHLSNLIAKLIWGYVMDMLRKKKIMSPTATCKLSQFTSMMGISVSCFLLTFVNCNQQTTALVLLSCISVFFSLSISGFYTALLSIAPSHIGTLTGFGTVIGFLGRSISPLMMSIFQTEVNGAKVTNWPIILLAYTFATAFGAIIFVIFASAEVQEWDYSKRHKSSRPNALVAPESEKNLDDF</sequence>
<dbReference type="PANTHER" id="PTHR11662:SF60">
    <property type="entry name" value="MAJOR FACILITATOR SUPERFAMILY (MFS) PROFILE DOMAIN-CONTAINING PROTEIN"/>
    <property type="match status" value="1"/>
</dbReference>
<dbReference type="InterPro" id="IPR020846">
    <property type="entry name" value="MFS_dom"/>
</dbReference>
<feature type="transmembrane region" description="Helical" evidence="6">
    <location>
        <begin position="122"/>
        <end position="142"/>
    </location>
</feature>
<gene>
    <name evidence="8" type="primary">Cni-slc-17.5</name>
    <name evidence="8" type="synonym">Cnig_chr_V.g16604</name>
    <name evidence="8" type="ORF">B9Z55_016604</name>
</gene>
<feature type="transmembrane region" description="Helical" evidence="6">
    <location>
        <begin position="410"/>
        <end position="432"/>
    </location>
</feature>
<feature type="domain" description="Major facilitator superfamily (MFS) profile" evidence="7">
    <location>
        <begin position="29"/>
        <end position="505"/>
    </location>
</feature>
<feature type="transmembrane region" description="Helical" evidence="6">
    <location>
        <begin position="478"/>
        <end position="502"/>
    </location>
</feature>
<evidence type="ECO:0000256" key="4">
    <source>
        <dbReference type="ARBA" id="ARBA00023136"/>
    </source>
</evidence>
<dbReference type="EMBL" id="PDUG01000005">
    <property type="protein sequence ID" value="PIC22617.1"/>
    <property type="molecule type" value="Genomic_DNA"/>
</dbReference>
<dbReference type="GO" id="GO:0006820">
    <property type="term" value="P:monoatomic anion transport"/>
    <property type="evidence" value="ECO:0007669"/>
    <property type="project" value="TreeGrafter"/>
</dbReference>
<feature type="transmembrane region" description="Helical" evidence="6">
    <location>
        <begin position="178"/>
        <end position="198"/>
    </location>
</feature>
<keyword evidence="3 6" id="KW-1133">Transmembrane helix</keyword>
<evidence type="ECO:0000256" key="2">
    <source>
        <dbReference type="ARBA" id="ARBA00022692"/>
    </source>
</evidence>
<keyword evidence="9" id="KW-1185">Reference proteome</keyword>
<dbReference type="PROSITE" id="PS50850">
    <property type="entry name" value="MFS"/>
    <property type="match status" value="1"/>
</dbReference>
<feature type="transmembrane region" description="Helical" evidence="6">
    <location>
        <begin position="308"/>
        <end position="334"/>
    </location>
</feature>
<dbReference type="InterPro" id="IPR011701">
    <property type="entry name" value="MFS"/>
</dbReference>
<evidence type="ECO:0000256" key="1">
    <source>
        <dbReference type="ARBA" id="ARBA00004141"/>
    </source>
</evidence>
<feature type="transmembrane region" description="Helical" evidence="6">
    <location>
        <begin position="29"/>
        <end position="49"/>
    </location>
</feature>
<accession>A0A2G5T5S1</accession>
<dbReference type="PANTHER" id="PTHR11662">
    <property type="entry name" value="SOLUTE CARRIER FAMILY 17"/>
    <property type="match status" value="1"/>
</dbReference>
<name>A0A2G5T5S1_9PELO</name>
<organism evidence="8 9">
    <name type="scientific">Caenorhabditis nigoni</name>
    <dbReference type="NCBI Taxonomy" id="1611254"/>
    <lineage>
        <taxon>Eukaryota</taxon>
        <taxon>Metazoa</taxon>
        <taxon>Ecdysozoa</taxon>
        <taxon>Nematoda</taxon>
        <taxon>Chromadorea</taxon>
        <taxon>Rhabditida</taxon>
        <taxon>Rhabditina</taxon>
        <taxon>Rhabditomorpha</taxon>
        <taxon>Rhabditoidea</taxon>
        <taxon>Rhabditidae</taxon>
        <taxon>Peloderinae</taxon>
        <taxon>Caenorhabditis</taxon>
    </lineage>
</organism>
<dbReference type="Pfam" id="PF07690">
    <property type="entry name" value="MFS_1"/>
    <property type="match status" value="1"/>
</dbReference>
<dbReference type="SUPFAM" id="SSF103473">
    <property type="entry name" value="MFS general substrate transporter"/>
    <property type="match status" value="1"/>
</dbReference>
<comment type="caution">
    <text evidence="8">The sequence shown here is derived from an EMBL/GenBank/DDBJ whole genome shotgun (WGS) entry which is preliminary data.</text>
</comment>
<feature type="region of interest" description="Disordered" evidence="5">
    <location>
        <begin position="513"/>
        <end position="533"/>
    </location>
</feature>
<feature type="transmembrane region" description="Helical" evidence="6">
    <location>
        <begin position="154"/>
        <end position="172"/>
    </location>
</feature>
<evidence type="ECO:0000313" key="9">
    <source>
        <dbReference type="Proteomes" id="UP000230233"/>
    </source>
</evidence>
<keyword evidence="2 6" id="KW-0812">Transmembrane</keyword>
<comment type="subcellular location">
    <subcellularLocation>
        <location evidence="1">Membrane</location>
        <topology evidence="1">Multi-pass membrane protein</topology>
    </subcellularLocation>
</comment>
<dbReference type="AlphaFoldDB" id="A0A2G5T5S1"/>
<reference evidence="9" key="1">
    <citation type="submission" date="2017-10" db="EMBL/GenBank/DDBJ databases">
        <title>Rapid genome shrinkage in a self-fertile nematode reveals novel sperm competition proteins.</title>
        <authorList>
            <person name="Yin D."/>
            <person name="Schwarz E.M."/>
            <person name="Thomas C.G."/>
            <person name="Felde R.L."/>
            <person name="Korf I.F."/>
            <person name="Cutter A.D."/>
            <person name="Schartner C.M."/>
            <person name="Ralston E.J."/>
            <person name="Meyer B.J."/>
            <person name="Haag E.S."/>
        </authorList>
    </citation>
    <scope>NUCLEOTIDE SEQUENCE [LARGE SCALE GENOMIC DNA]</scope>
    <source>
        <strain evidence="9">JU1422</strain>
    </source>
</reference>
<evidence type="ECO:0000259" key="7">
    <source>
        <dbReference type="PROSITE" id="PS50850"/>
    </source>
</evidence>
<feature type="transmembrane region" description="Helical" evidence="6">
    <location>
        <begin position="346"/>
        <end position="366"/>
    </location>
</feature>
<dbReference type="InterPro" id="IPR036259">
    <property type="entry name" value="MFS_trans_sf"/>
</dbReference>
<dbReference type="FunFam" id="1.20.1250.20:FF:000355">
    <property type="entry name" value="SLC (SoLute Carrier) homolog"/>
    <property type="match status" value="1"/>
</dbReference>
<proteinExistence type="predicted"/>